<accession>A0A5N6QPU8</accession>
<gene>
    <name evidence="1" type="ORF">FH972_005041</name>
</gene>
<keyword evidence="2" id="KW-1185">Reference proteome</keyword>
<proteinExistence type="predicted"/>
<sequence length="97" mass="11605">MYSPAQKRALFEDPECGKVFRRPGLGCDEKVEQDSHMFEDDTKVFHISEEHDSDEDDEVKKEKEEELELFLNSTNNFDSYCLTSYWISSQRNYCYWN</sequence>
<evidence type="ECO:0000313" key="1">
    <source>
        <dbReference type="EMBL" id="KAE8008538.1"/>
    </source>
</evidence>
<evidence type="ECO:0000313" key="2">
    <source>
        <dbReference type="Proteomes" id="UP000327013"/>
    </source>
</evidence>
<dbReference type="EMBL" id="CM017322">
    <property type="protein sequence ID" value="KAE8008538.1"/>
    <property type="molecule type" value="Genomic_DNA"/>
</dbReference>
<dbReference type="Proteomes" id="UP000327013">
    <property type="component" value="Chromosome 2"/>
</dbReference>
<protein>
    <submittedName>
        <fullName evidence="1">Uncharacterized protein</fullName>
    </submittedName>
</protein>
<organism evidence="1 2">
    <name type="scientific">Carpinus fangiana</name>
    <dbReference type="NCBI Taxonomy" id="176857"/>
    <lineage>
        <taxon>Eukaryota</taxon>
        <taxon>Viridiplantae</taxon>
        <taxon>Streptophyta</taxon>
        <taxon>Embryophyta</taxon>
        <taxon>Tracheophyta</taxon>
        <taxon>Spermatophyta</taxon>
        <taxon>Magnoliopsida</taxon>
        <taxon>eudicotyledons</taxon>
        <taxon>Gunneridae</taxon>
        <taxon>Pentapetalae</taxon>
        <taxon>rosids</taxon>
        <taxon>fabids</taxon>
        <taxon>Fagales</taxon>
        <taxon>Betulaceae</taxon>
        <taxon>Carpinus</taxon>
    </lineage>
</organism>
<name>A0A5N6QPU8_9ROSI</name>
<reference evidence="1 2" key="1">
    <citation type="submission" date="2019-06" db="EMBL/GenBank/DDBJ databases">
        <title>A chromosomal-level reference genome of Carpinus fangiana (Coryloideae, Betulaceae).</title>
        <authorList>
            <person name="Yang X."/>
            <person name="Wang Z."/>
            <person name="Zhang L."/>
            <person name="Hao G."/>
            <person name="Liu J."/>
            <person name="Yang Y."/>
        </authorList>
    </citation>
    <scope>NUCLEOTIDE SEQUENCE [LARGE SCALE GENOMIC DNA]</scope>
    <source>
        <strain evidence="1">Cfa_2016G</strain>
        <tissue evidence="1">Leaf</tissue>
    </source>
</reference>
<dbReference type="AlphaFoldDB" id="A0A5N6QPU8"/>